<dbReference type="RefSeq" id="WP_002851167.1">
    <property type="nucleotide sequence ID" value="NZ_ADKM02000100.1"/>
</dbReference>
<dbReference type="InterPro" id="IPR014867">
    <property type="entry name" value="Spore_coat_CotH_CotH2/3/7"/>
</dbReference>
<dbReference type="STRING" id="246199.CUS_5774"/>
<dbReference type="PROSITE" id="PS51257">
    <property type="entry name" value="PROKAR_LIPOPROTEIN"/>
    <property type="match status" value="1"/>
</dbReference>
<protein>
    <submittedName>
        <fullName evidence="4">CotH protein</fullName>
    </submittedName>
</protein>
<organism evidence="4 5">
    <name type="scientific">Ruminococcus albus 8</name>
    <dbReference type="NCBI Taxonomy" id="246199"/>
    <lineage>
        <taxon>Bacteria</taxon>
        <taxon>Bacillati</taxon>
        <taxon>Bacillota</taxon>
        <taxon>Clostridia</taxon>
        <taxon>Eubacteriales</taxon>
        <taxon>Oscillospiraceae</taxon>
        <taxon>Ruminococcus</taxon>
    </lineage>
</organism>
<keyword evidence="2" id="KW-0732">Signal</keyword>
<evidence type="ECO:0000256" key="2">
    <source>
        <dbReference type="SAM" id="SignalP"/>
    </source>
</evidence>
<sequence length="689" mass="76891">MNSKRIIALLAAAVLAISVTGCADSSGGNKDSNKAADTQSAQAEGEDKDAPEVPVDSTFDENLPQVAFSLESGFYDSEQSLELSAGDGMIIRYTTDGSLPTASSQEYTEAIRLTDRKGDFATLAEHRDISANGDYNPPMNVLKGNVIRAAAFDDKGSHGQVISHTFFVGIDRQKKYGDVPVISIMIDQSDLFDYDKGIYTLGRCHDEWLAEDKSNASLDGWKHEANYTQRGREWERPVYVEYLLPDGTSAFAQDMGVRTMGAASRNEYQKSLRLTARKEYGEKNVSCEIIPDNARSDGNGNVEKYKSFVLRNGGNDCNFAKIRDPLLQSMIADKTSLETQQFTPVVAFIDGEYWGMYTLVEDYSDNYIANNYDIDNKNVVMIKCGEIEEGEEDDIKLYSDMYEFITANDMSDADNYAKACDMIDMQSLADYMAFNIYIANEDSIVQGNNWRMWRVRDGGGAADVADGRWRMMVYDTDYSCGIYAGGQNYDSNFIKKAISATETFKDLEQPPIDIFRSLLNNDDFKQMFILSLCDMRNISFEKGKVDDAFDDMSALYKPLVKDTFTRFGPKYAKDGLDYNTMLLRDFLDGRYDVFMYHITDSFKPGNKVNVTVRTSDSAKGGAVMNTTALDLSSDFSGEYYTAYPITLTADPKAGKFVRWEADGAELSDPDSDITEVTLSADCTITAVYE</sequence>
<feature type="domain" description="GH29D-like beta-sandwich" evidence="3">
    <location>
        <begin position="71"/>
        <end position="115"/>
    </location>
</feature>
<proteinExistence type="predicted"/>
<dbReference type="Pfam" id="PF08757">
    <property type="entry name" value="CotH"/>
    <property type="match status" value="1"/>
</dbReference>
<dbReference type="Pfam" id="PF13290">
    <property type="entry name" value="CHB_HEX_C_1"/>
    <property type="match status" value="1"/>
</dbReference>
<reference evidence="4 5" key="1">
    <citation type="submission" date="2011-02" db="EMBL/GenBank/DDBJ databases">
        <authorList>
            <person name="Nelson K.E."/>
            <person name="Sutton G."/>
            <person name="Torralba M."/>
            <person name="Durkin S."/>
            <person name="Harkins D."/>
            <person name="Montgomery R."/>
            <person name="Ziemer C."/>
            <person name="Klaassens E."/>
            <person name="Ocuiv P."/>
            <person name="Morrison M."/>
        </authorList>
    </citation>
    <scope>NUCLEOTIDE SEQUENCE [LARGE SCALE GENOMIC DNA]</scope>
    <source>
        <strain evidence="4 5">8</strain>
    </source>
</reference>
<accession>E9SEL5</accession>
<comment type="caution">
    <text evidence="4">The sequence shown here is derived from an EMBL/GenBank/DDBJ whole genome shotgun (WGS) entry which is preliminary data.</text>
</comment>
<dbReference type="EMBL" id="ADKM02000100">
    <property type="protein sequence ID" value="EGC02229.1"/>
    <property type="molecule type" value="Genomic_DNA"/>
</dbReference>
<dbReference type="InterPro" id="IPR059177">
    <property type="entry name" value="GH29D-like_dom"/>
</dbReference>
<name>E9SEL5_RUMAL</name>
<gene>
    <name evidence="4" type="ORF">CUS_5774</name>
</gene>
<keyword evidence="5" id="KW-1185">Reference proteome</keyword>
<dbReference type="AlphaFoldDB" id="E9SEL5"/>
<feature type="chain" id="PRO_5003243612" evidence="2">
    <location>
        <begin position="24"/>
        <end position="689"/>
    </location>
</feature>
<dbReference type="OrthoDB" id="9806464at2"/>
<feature type="region of interest" description="Disordered" evidence="1">
    <location>
        <begin position="23"/>
        <end position="58"/>
    </location>
</feature>
<dbReference type="Proteomes" id="UP000004259">
    <property type="component" value="Unassembled WGS sequence"/>
</dbReference>
<dbReference type="eggNOG" id="COG5337">
    <property type="taxonomic scope" value="Bacteria"/>
</dbReference>
<feature type="signal peptide" evidence="2">
    <location>
        <begin position="1"/>
        <end position="23"/>
    </location>
</feature>
<evidence type="ECO:0000256" key="1">
    <source>
        <dbReference type="SAM" id="MobiDB-lite"/>
    </source>
</evidence>
<evidence type="ECO:0000259" key="3">
    <source>
        <dbReference type="Pfam" id="PF13290"/>
    </source>
</evidence>
<evidence type="ECO:0000313" key="5">
    <source>
        <dbReference type="Proteomes" id="UP000004259"/>
    </source>
</evidence>
<feature type="compositionally biased region" description="Polar residues" evidence="1">
    <location>
        <begin position="26"/>
        <end position="42"/>
    </location>
</feature>
<evidence type="ECO:0000313" key="4">
    <source>
        <dbReference type="EMBL" id="EGC02229.1"/>
    </source>
</evidence>